<dbReference type="EMBL" id="JACGWO010000006">
    <property type="protein sequence ID" value="KAK4425459.1"/>
    <property type="molecule type" value="Genomic_DNA"/>
</dbReference>
<reference evidence="1" key="2">
    <citation type="journal article" date="2024" name="Plant">
        <title>Genomic evolution and insights into agronomic trait innovations of Sesamum species.</title>
        <authorList>
            <person name="Miao H."/>
            <person name="Wang L."/>
            <person name="Qu L."/>
            <person name="Liu H."/>
            <person name="Sun Y."/>
            <person name="Le M."/>
            <person name="Wang Q."/>
            <person name="Wei S."/>
            <person name="Zheng Y."/>
            <person name="Lin W."/>
            <person name="Duan Y."/>
            <person name="Cao H."/>
            <person name="Xiong S."/>
            <person name="Wang X."/>
            <person name="Wei L."/>
            <person name="Li C."/>
            <person name="Ma Q."/>
            <person name="Ju M."/>
            <person name="Zhao R."/>
            <person name="Li G."/>
            <person name="Mu C."/>
            <person name="Tian Q."/>
            <person name="Mei H."/>
            <person name="Zhang T."/>
            <person name="Gao T."/>
            <person name="Zhang H."/>
        </authorList>
    </citation>
    <scope>NUCLEOTIDE SEQUENCE</scope>
    <source>
        <strain evidence="1">3651</strain>
    </source>
</reference>
<organism evidence="1 2">
    <name type="scientific">Sesamum alatum</name>
    <dbReference type="NCBI Taxonomy" id="300844"/>
    <lineage>
        <taxon>Eukaryota</taxon>
        <taxon>Viridiplantae</taxon>
        <taxon>Streptophyta</taxon>
        <taxon>Embryophyta</taxon>
        <taxon>Tracheophyta</taxon>
        <taxon>Spermatophyta</taxon>
        <taxon>Magnoliopsida</taxon>
        <taxon>eudicotyledons</taxon>
        <taxon>Gunneridae</taxon>
        <taxon>Pentapetalae</taxon>
        <taxon>asterids</taxon>
        <taxon>lamiids</taxon>
        <taxon>Lamiales</taxon>
        <taxon>Pedaliaceae</taxon>
        <taxon>Sesamum</taxon>
    </lineage>
</organism>
<keyword evidence="2" id="KW-1185">Reference proteome</keyword>
<protein>
    <submittedName>
        <fullName evidence="1">Uncharacterized protein</fullName>
    </submittedName>
</protein>
<accession>A0AAE1Y8R3</accession>
<evidence type="ECO:0000313" key="1">
    <source>
        <dbReference type="EMBL" id="KAK4425459.1"/>
    </source>
</evidence>
<evidence type="ECO:0000313" key="2">
    <source>
        <dbReference type="Proteomes" id="UP001293254"/>
    </source>
</evidence>
<reference evidence="1" key="1">
    <citation type="submission" date="2020-06" db="EMBL/GenBank/DDBJ databases">
        <authorList>
            <person name="Li T."/>
            <person name="Hu X."/>
            <person name="Zhang T."/>
            <person name="Song X."/>
            <person name="Zhang H."/>
            <person name="Dai N."/>
            <person name="Sheng W."/>
            <person name="Hou X."/>
            <person name="Wei L."/>
        </authorList>
    </citation>
    <scope>NUCLEOTIDE SEQUENCE</scope>
    <source>
        <strain evidence="1">3651</strain>
        <tissue evidence="1">Leaf</tissue>
    </source>
</reference>
<gene>
    <name evidence="1" type="ORF">Salat_1739900</name>
</gene>
<proteinExistence type="predicted"/>
<comment type="caution">
    <text evidence="1">The sequence shown here is derived from an EMBL/GenBank/DDBJ whole genome shotgun (WGS) entry which is preliminary data.</text>
</comment>
<dbReference type="Proteomes" id="UP001293254">
    <property type="component" value="Unassembled WGS sequence"/>
</dbReference>
<dbReference type="AlphaFoldDB" id="A0AAE1Y8R3"/>
<name>A0AAE1Y8R3_9LAMI</name>
<sequence length="136" mass="15003">MEAELHFPVSAGEAPQLAWRQQMKLQSYCFCIRRHGESSEINSFVLREMATPPTWRIEPNTFRFSGRCVPLQLESSYLLGSDKDILAARAPESLGRMLGGHSLVASALWTSGIRPPPELGRSSLLSSVATCHKFGG</sequence>